<dbReference type="InterPro" id="IPR008995">
    <property type="entry name" value="Mo/tungstate-bd_C_term_dom"/>
</dbReference>
<reference evidence="10" key="1">
    <citation type="journal article" date="2021" name="Syst. Appl. Microbiol.">
        <title>Roseomonas hellenica sp. nov., isolated from roots of wild-growing Alkanna tinctoria.</title>
        <authorList>
            <person name="Rat A."/>
            <person name="Naranjo H.D."/>
            <person name="Lebbe L."/>
            <person name="Cnockaert M."/>
            <person name="Krigas N."/>
            <person name="Grigoriadou K."/>
            <person name="Maloupa E."/>
            <person name="Willems A."/>
        </authorList>
    </citation>
    <scope>NUCLEOTIDE SEQUENCE [LARGE SCALE GENOMIC DNA]</scope>
    <source>
        <strain evidence="10">LMG 31523</strain>
    </source>
</reference>
<dbReference type="InterPro" id="IPR027417">
    <property type="entry name" value="P-loop_NTPase"/>
</dbReference>
<dbReference type="EC" id="7.6.2.11" evidence="7"/>
<dbReference type="InterPro" id="IPR017871">
    <property type="entry name" value="ABC_transporter-like_CS"/>
</dbReference>
<keyword evidence="1 7" id="KW-0813">Transport</keyword>
<keyword evidence="5 7" id="KW-1278">Translocase</keyword>
<comment type="catalytic activity">
    <reaction evidence="7">
        <text>ATP + H2O + polyamine-[polyamine-binding protein]Side 1 = ADP + phosphate + polyamineSide 2 + [polyamine-binding protein]Side 1.</text>
        <dbReference type="EC" id="7.6.2.11"/>
    </reaction>
</comment>
<dbReference type="GO" id="GO:0005524">
    <property type="term" value="F:ATP binding"/>
    <property type="evidence" value="ECO:0007669"/>
    <property type="project" value="UniProtKB-KW"/>
</dbReference>
<evidence type="ECO:0000256" key="5">
    <source>
        <dbReference type="ARBA" id="ARBA00022967"/>
    </source>
</evidence>
<feature type="domain" description="ABC transporter" evidence="8">
    <location>
        <begin position="9"/>
        <end position="239"/>
    </location>
</feature>
<evidence type="ECO:0000256" key="2">
    <source>
        <dbReference type="ARBA" id="ARBA00022475"/>
    </source>
</evidence>
<name>A0ABS5F7U2_9PROT</name>
<evidence type="ECO:0000256" key="1">
    <source>
        <dbReference type="ARBA" id="ARBA00022448"/>
    </source>
</evidence>
<dbReference type="EMBL" id="JAAGBB010000063">
    <property type="protein sequence ID" value="MBR0668622.1"/>
    <property type="molecule type" value="Genomic_DNA"/>
</dbReference>
<evidence type="ECO:0000259" key="8">
    <source>
        <dbReference type="PROSITE" id="PS50893"/>
    </source>
</evidence>
<evidence type="ECO:0000256" key="7">
    <source>
        <dbReference type="RuleBase" id="RU364083"/>
    </source>
</evidence>
<evidence type="ECO:0000256" key="3">
    <source>
        <dbReference type="ARBA" id="ARBA00022741"/>
    </source>
</evidence>
<keyword evidence="6 7" id="KW-0472">Membrane</keyword>
<evidence type="ECO:0000256" key="6">
    <source>
        <dbReference type="ARBA" id="ARBA00023136"/>
    </source>
</evidence>
<dbReference type="Gene3D" id="3.40.50.300">
    <property type="entry name" value="P-loop containing nucleotide triphosphate hydrolases"/>
    <property type="match status" value="1"/>
</dbReference>
<evidence type="ECO:0000313" key="9">
    <source>
        <dbReference type="EMBL" id="MBR0668622.1"/>
    </source>
</evidence>
<dbReference type="SUPFAM" id="SSF52540">
    <property type="entry name" value="P-loop containing nucleoside triphosphate hydrolases"/>
    <property type="match status" value="1"/>
</dbReference>
<dbReference type="SUPFAM" id="SSF50331">
    <property type="entry name" value="MOP-like"/>
    <property type="match status" value="1"/>
</dbReference>
<accession>A0ABS5F7U2</accession>
<dbReference type="InterPro" id="IPR003593">
    <property type="entry name" value="AAA+_ATPase"/>
</dbReference>
<keyword evidence="2 7" id="KW-1003">Cell membrane</keyword>
<organism evidence="9 10">
    <name type="scientific">Plastoroseomonas hellenica</name>
    <dbReference type="NCBI Taxonomy" id="2687306"/>
    <lineage>
        <taxon>Bacteria</taxon>
        <taxon>Pseudomonadati</taxon>
        <taxon>Pseudomonadota</taxon>
        <taxon>Alphaproteobacteria</taxon>
        <taxon>Acetobacterales</taxon>
        <taxon>Acetobacteraceae</taxon>
        <taxon>Plastoroseomonas</taxon>
    </lineage>
</organism>
<keyword evidence="4 7" id="KW-0067">ATP-binding</keyword>
<dbReference type="PROSITE" id="PS00211">
    <property type="entry name" value="ABC_TRANSPORTER_1"/>
    <property type="match status" value="1"/>
</dbReference>
<dbReference type="NCBIfam" id="TIGR01187">
    <property type="entry name" value="potA"/>
    <property type="match status" value="1"/>
</dbReference>
<comment type="similarity">
    <text evidence="7">Belongs to the ABC transporter superfamily. Spermidine/putrescine importer (TC 3.A.1.11.1) family.</text>
</comment>
<dbReference type="InterPro" id="IPR003439">
    <property type="entry name" value="ABC_transporter-like_ATP-bd"/>
</dbReference>
<protein>
    <recommendedName>
        <fullName evidence="7">Spermidine/putrescine import ATP-binding protein PotA</fullName>
        <ecNumber evidence="7">7.6.2.11</ecNumber>
    </recommendedName>
</protein>
<comment type="subunit">
    <text evidence="7">The complex is composed of two ATP-binding proteins (PotA), two transmembrane proteins (PotB and PotC) and a solute-binding protein (PotD).</text>
</comment>
<evidence type="ECO:0000256" key="4">
    <source>
        <dbReference type="ARBA" id="ARBA00022840"/>
    </source>
</evidence>
<dbReference type="InterPro" id="IPR005893">
    <property type="entry name" value="PotA-like"/>
</dbReference>
<dbReference type="Proteomes" id="UP001196870">
    <property type="component" value="Unassembled WGS sequence"/>
</dbReference>
<keyword evidence="10" id="KW-1185">Reference proteome</keyword>
<comment type="caution">
    <text evidence="9">The sequence shown here is derived from an EMBL/GenBank/DDBJ whole genome shotgun (WGS) entry which is preliminary data.</text>
</comment>
<proteinExistence type="inferred from homology"/>
<evidence type="ECO:0000313" key="10">
    <source>
        <dbReference type="Proteomes" id="UP001196870"/>
    </source>
</evidence>
<dbReference type="Gene3D" id="2.40.50.100">
    <property type="match status" value="1"/>
</dbReference>
<comment type="function">
    <text evidence="7">Part of the ABC transporter complex PotABCD involved in spermidine/putrescine import. Responsible for energy coupling to the transport system.</text>
</comment>
<keyword evidence="3 7" id="KW-0547">Nucleotide-binding</keyword>
<dbReference type="PANTHER" id="PTHR42781">
    <property type="entry name" value="SPERMIDINE/PUTRESCINE IMPORT ATP-BINDING PROTEIN POTA"/>
    <property type="match status" value="1"/>
</dbReference>
<dbReference type="InterPro" id="IPR013611">
    <property type="entry name" value="Transp-assoc_OB_typ2"/>
</dbReference>
<dbReference type="PANTHER" id="PTHR42781:SF6">
    <property type="entry name" value="SPERMIDINE_PUTRESCINE IMPORT ATP-BINDING PROTEIN POTA"/>
    <property type="match status" value="1"/>
</dbReference>
<dbReference type="Pfam" id="PF00005">
    <property type="entry name" value="ABC_tran"/>
    <property type="match status" value="1"/>
</dbReference>
<dbReference type="Pfam" id="PF08402">
    <property type="entry name" value="TOBE_2"/>
    <property type="match status" value="1"/>
</dbReference>
<dbReference type="SMART" id="SM00382">
    <property type="entry name" value="AAA"/>
    <property type="match status" value="1"/>
</dbReference>
<gene>
    <name evidence="7" type="primary">potA</name>
    <name evidence="9" type="ORF">GXW71_29995</name>
</gene>
<dbReference type="InterPro" id="IPR050093">
    <property type="entry name" value="ABC_SmlMolc_Importer"/>
</dbReference>
<dbReference type="PROSITE" id="PS50893">
    <property type="entry name" value="ABC_TRANSPORTER_2"/>
    <property type="match status" value="1"/>
</dbReference>
<sequence>MGDPAGPILELRGIRKQYGRLAAVDDVSLELRHGEFLTFLGPSGSGKTTTLMLVAGLQQPDSGRIILAGKPVDRLPPYKRDIGMVFQHYALFPHMTVRRNVAFPLEMRGTPRAEAERLVSAALAMVGLPDHGDRLPRQLSGGQQQRVALARAMVYRPALLLMDEPLGALDKALREGLQLEIKRLHREQRMSVLYVTHDQAEALTMSDRIAVFDEGRIQQIGTPSELYERPATRFVASFVGETNFIPGTVLGRDGDACRIAVAGVPMLASDRFSAQPGTRVTLAIRPERLRLSAAGEGVPAELVDLIYLGNARRYVLRLPDGTEWSALLQAGMADAATLRHGDAVRLTWEAAHATAFPG</sequence>